<dbReference type="AlphaFoldDB" id="A0A9P1FNJ4"/>
<evidence type="ECO:0000313" key="1">
    <source>
        <dbReference type="EMBL" id="CAI3983869.1"/>
    </source>
</evidence>
<reference evidence="1" key="1">
    <citation type="submission" date="2022-10" db="EMBL/GenBank/DDBJ databases">
        <authorList>
            <person name="Chen Y."/>
            <person name="Dougan E. K."/>
            <person name="Chan C."/>
            <person name="Rhodes N."/>
            <person name="Thang M."/>
        </authorList>
    </citation>
    <scope>NUCLEOTIDE SEQUENCE</scope>
</reference>
<dbReference type="EMBL" id="CAMXCT020000842">
    <property type="protein sequence ID" value="CAL1137244.1"/>
    <property type="molecule type" value="Genomic_DNA"/>
</dbReference>
<comment type="caution">
    <text evidence="1">The sequence shown here is derived from an EMBL/GenBank/DDBJ whole genome shotgun (WGS) entry which is preliminary data.</text>
</comment>
<feature type="non-terminal residue" evidence="1">
    <location>
        <position position="1"/>
    </location>
</feature>
<accession>A0A9P1FNJ4</accession>
<name>A0A9P1FNJ4_9DINO</name>
<feature type="non-terminal residue" evidence="1">
    <location>
        <position position="53"/>
    </location>
</feature>
<reference evidence="2" key="2">
    <citation type="submission" date="2024-04" db="EMBL/GenBank/DDBJ databases">
        <authorList>
            <person name="Chen Y."/>
            <person name="Shah S."/>
            <person name="Dougan E. K."/>
            <person name="Thang M."/>
            <person name="Chan C."/>
        </authorList>
    </citation>
    <scope>NUCLEOTIDE SEQUENCE [LARGE SCALE GENOMIC DNA]</scope>
</reference>
<protein>
    <submittedName>
        <fullName evidence="1">Uncharacterized protein</fullName>
    </submittedName>
</protein>
<dbReference type="Proteomes" id="UP001152797">
    <property type="component" value="Unassembled WGS sequence"/>
</dbReference>
<organism evidence="1">
    <name type="scientific">Cladocopium goreaui</name>
    <dbReference type="NCBI Taxonomy" id="2562237"/>
    <lineage>
        <taxon>Eukaryota</taxon>
        <taxon>Sar</taxon>
        <taxon>Alveolata</taxon>
        <taxon>Dinophyceae</taxon>
        <taxon>Suessiales</taxon>
        <taxon>Symbiodiniaceae</taxon>
        <taxon>Cladocopium</taxon>
    </lineage>
</organism>
<dbReference type="EMBL" id="CAMXCT030000842">
    <property type="protein sequence ID" value="CAL4771181.1"/>
    <property type="molecule type" value="Genomic_DNA"/>
</dbReference>
<evidence type="ECO:0000313" key="3">
    <source>
        <dbReference type="Proteomes" id="UP001152797"/>
    </source>
</evidence>
<gene>
    <name evidence="1" type="ORF">C1SCF055_LOCUS11446</name>
</gene>
<proteinExistence type="predicted"/>
<sequence>RLFATLVHFPEADLEHHVSARMLWALRLCVLGRRSMDVPKQVVVVALALALAS</sequence>
<keyword evidence="3" id="KW-1185">Reference proteome</keyword>
<dbReference type="EMBL" id="CAMXCT010000842">
    <property type="protein sequence ID" value="CAI3983869.1"/>
    <property type="molecule type" value="Genomic_DNA"/>
</dbReference>
<evidence type="ECO:0000313" key="2">
    <source>
        <dbReference type="EMBL" id="CAL1137244.1"/>
    </source>
</evidence>